<dbReference type="InterPro" id="IPR046947">
    <property type="entry name" value="LytR-like"/>
</dbReference>
<dbReference type="Gene3D" id="2.20.25.10">
    <property type="match status" value="1"/>
</dbReference>
<dbReference type="GO" id="GO:0000156">
    <property type="term" value="F:phosphorelay response regulator activity"/>
    <property type="evidence" value="ECO:0007669"/>
    <property type="project" value="InterPro"/>
</dbReference>
<evidence type="ECO:0000259" key="5">
    <source>
        <dbReference type="PROSITE" id="PS50930"/>
    </source>
</evidence>
<evidence type="ECO:0000259" key="4">
    <source>
        <dbReference type="PROSITE" id="PS50110"/>
    </source>
</evidence>
<dbReference type="PANTHER" id="PTHR37299:SF1">
    <property type="entry name" value="STAGE 0 SPORULATION PROTEIN A HOMOLOG"/>
    <property type="match status" value="1"/>
</dbReference>
<proteinExistence type="predicted"/>
<dbReference type="InterPro" id="IPR011006">
    <property type="entry name" value="CheY-like_superfamily"/>
</dbReference>
<dbReference type="PROSITE" id="PS50110">
    <property type="entry name" value="RESPONSE_REGULATORY"/>
    <property type="match status" value="1"/>
</dbReference>
<evidence type="ECO:0000256" key="1">
    <source>
        <dbReference type="ARBA" id="ARBA00018672"/>
    </source>
</evidence>
<dbReference type="RefSeq" id="WP_158208596.1">
    <property type="nucleotide sequence ID" value="NZ_CP046996.1"/>
</dbReference>
<dbReference type="SMART" id="SM00850">
    <property type="entry name" value="LytTR"/>
    <property type="match status" value="1"/>
</dbReference>
<dbReference type="Pfam" id="PF00072">
    <property type="entry name" value="Response_reg"/>
    <property type="match status" value="1"/>
</dbReference>
<evidence type="ECO:0000313" key="6">
    <source>
        <dbReference type="EMBL" id="QHA01634.1"/>
    </source>
</evidence>
<organism evidence="6 7">
    <name type="scientific">Dehalobacter restrictus</name>
    <dbReference type="NCBI Taxonomy" id="55583"/>
    <lineage>
        <taxon>Bacteria</taxon>
        <taxon>Bacillati</taxon>
        <taxon>Bacillota</taxon>
        <taxon>Clostridia</taxon>
        <taxon>Eubacteriales</taxon>
        <taxon>Desulfitobacteriaceae</taxon>
        <taxon>Dehalobacter</taxon>
    </lineage>
</organism>
<dbReference type="SUPFAM" id="SSF52172">
    <property type="entry name" value="CheY-like"/>
    <property type="match status" value="1"/>
</dbReference>
<evidence type="ECO:0000313" key="7">
    <source>
        <dbReference type="Proteomes" id="UP000430508"/>
    </source>
</evidence>
<dbReference type="Gene3D" id="3.40.50.2300">
    <property type="match status" value="1"/>
</dbReference>
<gene>
    <name evidence="6" type="ORF">GQ588_13790</name>
</gene>
<dbReference type="Proteomes" id="UP000430508">
    <property type="component" value="Chromosome"/>
</dbReference>
<sequence>MARILLVDDEPMVLNALKRILHSRGYELFAATTSEEALDFLQKSAIDVIICDQNMPGMLGIDLLKRSKEEYPDAVRILITGSSDINVAISAINEGSIYYYLAKPWKNEEVISVVEKALADKPEHFYPVERKMEQEIKKIPVWEDDTIILIDLWEVIYLTAAEGDVIVITEKGRYQSPDSLNSWEKKLGSGSFFRCHRSYIVNIDKIEKISPWFNSAYNLKLKDTKETIPVSRNSTKKLKNLFGL</sequence>
<dbReference type="AlphaFoldDB" id="A0A857DK26"/>
<feature type="modified residue" description="4-aspartylphosphate" evidence="3">
    <location>
        <position position="52"/>
    </location>
</feature>
<accession>A0A857DK26</accession>
<comment type="function">
    <text evidence="2">May play the central regulatory role in sporulation. It may be an element of the effector pathway responsible for the activation of sporulation genes in response to nutritional stress. Spo0A may act in concert with spo0H (a sigma factor) to control the expression of some genes that are critical to the sporulation process.</text>
</comment>
<feature type="domain" description="Response regulatory" evidence="4">
    <location>
        <begin position="3"/>
        <end position="118"/>
    </location>
</feature>
<dbReference type="InterPro" id="IPR007492">
    <property type="entry name" value="LytTR_DNA-bd_dom"/>
</dbReference>
<dbReference type="EMBL" id="CP046996">
    <property type="protein sequence ID" value="QHA01634.1"/>
    <property type="molecule type" value="Genomic_DNA"/>
</dbReference>
<dbReference type="Gene3D" id="2.40.50.40">
    <property type="match status" value="1"/>
</dbReference>
<dbReference type="GO" id="GO:0003677">
    <property type="term" value="F:DNA binding"/>
    <property type="evidence" value="ECO:0007669"/>
    <property type="project" value="InterPro"/>
</dbReference>
<feature type="domain" description="HTH LytTR-type" evidence="5">
    <location>
        <begin position="139"/>
        <end position="244"/>
    </location>
</feature>
<dbReference type="PANTHER" id="PTHR37299">
    <property type="entry name" value="TRANSCRIPTIONAL REGULATOR-RELATED"/>
    <property type="match status" value="1"/>
</dbReference>
<name>A0A857DK26_9FIRM</name>
<evidence type="ECO:0000256" key="2">
    <source>
        <dbReference type="ARBA" id="ARBA00024867"/>
    </source>
</evidence>
<protein>
    <recommendedName>
        <fullName evidence="1">Stage 0 sporulation protein A homolog</fullName>
    </recommendedName>
</protein>
<reference evidence="6 7" key="1">
    <citation type="submission" date="2019-12" db="EMBL/GenBank/DDBJ databases">
        <title>Sequence classification of anaerobic respiratory reductive dehalogenases: First we see many, then we see few.</title>
        <authorList>
            <person name="Molenda O."/>
            <person name="Puentes Jacome L.A."/>
            <person name="Cao X."/>
            <person name="Nesbo C.L."/>
            <person name="Tang S."/>
            <person name="Morson N."/>
            <person name="Patron J."/>
            <person name="Lomheim L."/>
            <person name="Wishart D.S."/>
            <person name="Edwards E.A."/>
        </authorList>
    </citation>
    <scope>NUCLEOTIDE SEQUENCE [LARGE SCALE GENOMIC DNA]</scope>
    <source>
        <strain evidence="6 7">12DCA</strain>
    </source>
</reference>
<evidence type="ECO:0000256" key="3">
    <source>
        <dbReference type="PROSITE-ProRule" id="PRU00169"/>
    </source>
</evidence>
<dbReference type="CDD" id="cd17569">
    <property type="entry name" value="REC_HupR-like"/>
    <property type="match status" value="1"/>
</dbReference>
<dbReference type="PROSITE" id="PS50930">
    <property type="entry name" value="HTH_LYTTR"/>
    <property type="match status" value="1"/>
</dbReference>
<dbReference type="Pfam" id="PF04397">
    <property type="entry name" value="LytTR"/>
    <property type="match status" value="1"/>
</dbReference>
<dbReference type="InterPro" id="IPR001789">
    <property type="entry name" value="Sig_transdc_resp-reg_receiver"/>
</dbReference>
<keyword evidence="3" id="KW-0597">Phosphoprotein</keyword>
<dbReference type="SMART" id="SM00448">
    <property type="entry name" value="REC"/>
    <property type="match status" value="1"/>
</dbReference>